<dbReference type="Proteomes" id="UP000539052">
    <property type="component" value="Unassembled WGS sequence"/>
</dbReference>
<gene>
    <name evidence="10" type="ORF">G9470_19730</name>
</gene>
<evidence type="ECO:0000313" key="11">
    <source>
        <dbReference type="Proteomes" id="UP000539052"/>
    </source>
</evidence>
<dbReference type="NCBIfam" id="TIGR01297">
    <property type="entry name" value="CDF"/>
    <property type="match status" value="1"/>
</dbReference>
<dbReference type="RefSeq" id="WP_170823108.1">
    <property type="nucleotide sequence ID" value="NZ_JAAOXG010000042.1"/>
</dbReference>
<keyword evidence="3" id="KW-0813">Transport</keyword>
<evidence type="ECO:0000256" key="6">
    <source>
        <dbReference type="ARBA" id="ARBA00023136"/>
    </source>
</evidence>
<keyword evidence="6 7" id="KW-0472">Membrane</keyword>
<evidence type="ECO:0000256" key="4">
    <source>
        <dbReference type="ARBA" id="ARBA00022692"/>
    </source>
</evidence>
<sequence>MNKVSGNTKQAIWVLWIIMGLNFGVALFKIVVGTIANSGSIIADGYHSLSDGSGNIVGIVGLSIAGRPIDNNHPYGHKKFETISSMMIGMLLFVVGSKVAYNSIINIIHPKTPEISILSFVVMISTLIVNIFVVIYERSQGIKLSSDVLVSDSEHTKSDVLITCGVIITMVLLRLGVPPVIDGCVSLLISLFIFKASFEIFMEATKTLTDSAVLNSEEIYTATMSCEEVKECHKIRSRGRKDEVYIDLHVLVIPEMKVSEAHALQHKIENVLKSKFGSQTSTIIHIEPYYESV</sequence>
<feature type="transmembrane region" description="Helical" evidence="7">
    <location>
        <begin position="115"/>
        <end position="136"/>
    </location>
</feature>
<keyword evidence="5 7" id="KW-1133">Transmembrane helix</keyword>
<accession>A0ABX1W0H4</accession>
<comment type="subcellular location">
    <subcellularLocation>
        <location evidence="1">Membrane</location>
        <topology evidence="1">Multi-pass membrane protein</topology>
    </subcellularLocation>
</comment>
<dbReference type="SUPFAM" id="SSF161111">
    <property type="entry name" value="Cation efflux protein transmembrane domain-like"/>
    <property type="match status" value="1"/>
</dbReference>
<dbReference type="InterPro" id="IPR050291">
    <property type="entry name" value="CDF_Transporter"/>
</dbReference>
<evidence type="ECO:0000256" key="5">
    <source>
        <dbReference type="ARBA" id="ARBA00022989"/>
    </source>
</evidence>
<dbReference type="InterPro" id="IPR027469">
    <property type="entry name" value="Cation_efflux_TMD_sf"/>
</dbReference>
<evidence type="ECO:0000256" key="7">
    <source>
        <dbReference type="SAM" id="Phobius"/>
    </source>
</evidence>
<dbReference type="InterPro" id="IPR058533">
    <property type="entry name" value="Cation_efflux_TM"/>
</dbReference>
<organism evidence="10 11">
    <name type="scientific">Lacrimispora defluvii</name>
    <dbReference type="NCBI Taxonomy" id="2719233"/>
    <lineage>
        <taxon>Bacteria</taxon>
        <taxon>Bacillati</taxon>
        <taxon>Bacillota</taxon>
        <taxon>Clostridia</taxon>
        <taxon>Lachnospirales</taxon>
        <taxon>Lachnospiraceae</taxon>
        <taxon>Lacrimispora</taxon>
    </lineage>
</organism>
<dbReference type="PANTHER" id="PTHR43840">
    <property type="entry name" value="MITOCHONDRIAL METAL TRANSPORTER 1-RELATED"/>
    <property type="match status" value="1"/>
</dbReference>
<dbReference type="PANTHER" id="PTHR43840:SF15">
    <property type="entry name" value="MITOCHONDRIAL METAL TRANSPORTER 1-RELATED"/>
    <property type="match status" value="1"/>
</dbReference>
<dbReference type="EMBL" id="JAAOXG010000042">
    <property type="protein sequence ID" value="NNJ32003.1"/>
    <property type="molecule type" value="Genomic_DNA"/>
</dbReference>
<comment type="caution">
    <text evidence="10">The sequence shown here is derived from an EMBL/GenBank/DDBJ whole genome shotgun (WGS) entry which is preliminary data.</text>
</comment>
<dbReference type="Gene3D" id="1.20.1510.10">
    <property type="entry name" value="Cation efflux protein transmembrane domain"/>
    <property type="match status" value="1"/>
</dbReference>
<protein>
    <submittedName>
        <fullName evidence="10">Cation transporter</fullName>
    </submittedName>
</protein>
<dbReference type="InterPro" id="IPR002524">
    <property type="entry name" value="Cation_efflux"/>
</dbReference>
<reference evidence="10 11" key="1">
    <citation type="submission" date="2020-03" db="EMBL/GenBank/DDBJ databases">
        <title>Genome Sequence of industrial isolate, B5A.</title>
        <authorList>
            <person name="Sharma S."/>
            <person name="Patil P.B."/>
            <person name="Korpole S."/>
        </authorList>
    </citation>
    <scope>NUCLEOTIDE SEQUENCE [LARGE SCALE GENOMIC DNA]</scope>
    <source>
        <strain evidence="10 11">PI-S10-B5A</strain>
    </source>
</reference>
<evidence type="ECO:0000256" key="1">
    <source>
        <dbReference type="ARBA" id="ARBA00004141"/>
    </source>
</evidence>
<feature type="transmembrane region" description="Helical" evidence="7">
    <location>
        <begin position="88"/>
        <end position="109"/>
    </location>
</feature>
<comment type="similarity">
    <text evidence="2">Belongs to the cation diffusion facilitator (CDF) transporter (TC 2.A.4) family.</text>
</comment>
<dbReference type="SUPFAM" id="SSF160240">
    <property type="entry name" value="Cation efflux protein cytoplasmic domain-like"/>
    <property type="match status" value="1"/>
</dbReference>
<name>A0ABX1W0H4_9FIRM</name>
<evidence type="ECO:0000259" key="8">
    <source>
        <dbReference type="Pfam" id="PF01545"/>
    </source>
</evidence>
<feature type="transmembrane region" description="Helical" evidence="7">
    <location>
        <begin position="12"/>
        <end position="32"/>
    </location>
</feature>
<evidence type="ECO:0000313" key="10">
    <source>
        <dbReference type="EMBL" id="NNJ32003.1"/>
    </source>
</evidence>
<feature type="domain" description="Cation efflux protein cytoplasmic" evidence="9">
    <location>
        <begin position="217"/>
        <end position="289"/>
    </location>
</feature>
<evidence type="ECO:0000256" key="2">
    <source>
        <dbReference type="ARBA" id="ARBA00008114"/>
    </source>
</evidence>
<proteinExistence type="inferred from homology"/>
<evidence type="ECO:0000256" key="3">
    <source>
        <dbReference type="ARBA" id="ARBA00022448"/>
    </source>
</evidence>
<dbReference type="Pfam" id="PF01545">
    <property type="entry name" value="Cation_efflux"/>
    <property type="match status" value="1"/>
</dbReference>
<keyword evidence="4 7" id="KW-0812">Transmembrane</keyword>
<dbReference type="InterPro" id="IPR036837">
    <property type="entry name" value="Cation_efflux_CTD_sf"/>
</dbReference>
<evidence type="ECO:0000259" key="9">
    <source>
        <dbReference type="Pfam" id="PF16916"/>
    </source>
</evidence>
<dbReference type="Gene3D" id="3.30.70.1350">
    <property type="entry name" value="Cation efflux protein, cytoplasmic domain"/>
    <property type="match status" value="1"/>
</dbReference>
<keyword evidence="11" id="KW-1185">Reference proteome</keyword>
<dbReference type="Pfam" id="PF16916">
    <property type="entry name" value="ZT_dimer"/>
    <property type="match status" value="1"/>
</dbReference>
<dbReference type="InterPro" id="IPR027470">
    <property type="entry name" value="Cation_efflux_CTD"/>
</dbReference>
<feature type="domain" description="Cation efflux protein transmembrane" evidence="8">
    <location>
        <begin position="15"/>
        <end position="208"/>
    </location>
</feature>